<name>A0A315XJX7_9EURY</name>
<keyword evidence="1" id="KW-1133">Transmembrane helix</keyword>
<dbReference type="OrthoDB" id="82543at2157"/>
<gene>
    <name evidence="2" type="ORF">MBBTH_20610</name>
</gene>
<dbReference type="Proteomes" id="UP000251717">
    <property type="component" value="Unassembled WGS sequence"/>
</dbReference>
<evidence type="ECO:0000256" key="1">
    <source>
        <dbReference type="SAM" id="Phobius"/>
    </source>
</evidence>
<accession>A0A315XJX7</accession>
<comment type="caution">
    <text evidence="2">The sequence shown here is derived from an EMBL/GenBank/DDBJ whole genome shotgun (WGS) entry which is preliminary data.</text>
</comment>
<dbReference type="AlphaFoldDB" id="A0A315XJX7"/>
<proteinExistence type="predicted"/>
<reference evidence="2 3" key="1">
    <citation type="submission" date="2017-03" db="EMBL/GenBank/DDBJ databases">
        <title>Genome sequence of Methanobrevibacter thaueri.</title>
        <authorList>
            <person name="Poehlein A."/>
            <person name="Seedorf H."/>
            <person name="Daniel R."/>
        </authorList>
    </citation>
    <scope>NUCLEOTIDE SEQUENCE [LARGE SCALE GENOMIC DNA]</scope>
    <source>
        <strain evidence="2 3">DSM 11995</strain>
    </source>
</reference>
<evidence type="ECO:0000313" key="3">
    <source>
        <dbReference type="Proteomes" id="UP000251717"/>
    </source>
</evidence>
<dbReference type="RefSeq" id="WP_116592942.1">
    <property type="nucleotide sequence ID" value="NZ_MZGS01000029.1"/>
</dbReference>
<organism evidence="2 3">
    <name type="scientific">Methanobrevibacter thaueri</name>
    <dbReference type="NCBI Taxonomy" id="190975"/>
    <lineage>
        <taxon>Archaea</taxon>
        <taxon>Methanobacteriati</taxon>
        <taxon>Methanobacteriota</taxon>
        <taxon>Methanomada group</taxon>
        <taxon>Methanobacteria</taxon>
        <taxon>Methanobacteriales</taxon>
        <taxon>Methanobacteriaceae</taxon>
        <taxon>Methanobrevibacter</taxon>
    </lineage>
</organism>
<protein>
    <submittedName>
        <fullName evidence="2">Uncharacterized protein</fullName>
    </submittedName>
</protein>
<keyword evidence="1" id="KW-0812">Transmembrane</keyword>
<evidence type="ECO:0000313" key="2">
    <source>
        <dbReference type="EMBL" id="PWB84917.1"/>
    </source>
</evidence>
<sequence>MKLRKPDSKGNIIVGTTGILILMLLLMCIFVLSSINYIQNQNIESQANDNFKYIIDDYSTNLEVLGRESIAEATEKVYNGLPVHDSEGQIKKNLDKHLNMKNDEFEDKYDVDLSSEVLSVEASDSPWKVLFRVKLNGEKDDERFSQIIERNATIEGLRDPLPIAKLTIVSGVMAYDDKIHYKTALSAYMLLHDLDSPESYIEATAPMTIKKCPYDPYVHHGDPGVLDDCLDTGYFHESADGSCYLCRLEGKGKCPHYGMEVFIQTHTPLGNESLSCSDHVVFADHYNGEKIDPNDWDSLILDSSHRKKYGLSDYGNATD</sequence>
<keyword evidence="1" id="KW-0472">Membrane</keyword>
<dbReference type="EMBL" id="MZGS01000029">
    <property type="protein sequence ID" value="PWB84917.1"/>
    <property type="molecule type" value="Genomic_DNA"/>
</dbReference>
<keyword evidence="3" id="KW-1185">Reference proteome</keyword>
<feature type="transmembrane region" description="Helical" evidence="1">
    <location>
        <begin position="12"/>
        <end position="32"/>
    </location>
</feature>